<dbReference type="InterPro" id="IPR025584">
    <property type="entry name" value="Cthe_2159"/>
</dbReference>
<keyword evidence="2" id="KW-1185">Reference proteome</keyword>
<protein>
    <recommendedName>
        <fullName evidence="3">Carbohydrate-binding domain-containing protein</fullName>
    </recommendedName>
</protein>
<comment type="caution">
    <text evidence="1">The sequence shown here is derived from an EMBL/GenBank/DDBJ whole genome shotgun (WGS) entry which is preliminary data.</text>
</comment>
<proteinExistence type="predicted"/>
<dbReference type="EMBL" id="JBEPMK010000001">
    <property type="protein sequence ID" value="MET3643407.1"/>
    <property type="molecule type" value="Genomic_DNA"/>
</dbReference>
<organism evidence="1 2">
    <name type="scientific">Streptococcus gallinaceus</name>
    <dbReference type="NCBI Taxonomy" id="165758"/>
    <lineage>
        <taxon>Bacteria</taxon>
        <taxon>Bacillati</taxon>
        <taxon>Bacillota</taxon>
        <taxon>Bacilli</taxon>
        <taxon>Lactobacillales</taxon>
        <taxon>Streptococcaceae</taxon>
        <taxon>Streptococcus</taxon>
    </lineage>
</organism>
<dbReference type="Pfam" id="PF14262">
    <property type="entry name" value="Cthe_2159"/>
    <property type="match status" value="1"/>
</dbReference>
<reference evidence="1 2" key="1">
    <citation type="submission" date="2024-06" db="EMBL/GenBank/DDBJ databases">
        <title>Genomic Encyclopedia of Type Strains, Phase IV (KMG-IV): sequencing the most valuable type-strain genomes for metagenomic binning, comparative biology and taxonomic classification.</title>
        <authorList>
            <person name="Goeker M."/>
        </authorList>
    </citation>
    <scope>NUCLEOTIDE SEQUENCE [LARGE SCALE GENOMIC DNA]</scope>
    <source>
        <strain evidence="1 2">DSM 15349</strain>
    </source>
</reference>
<accession>A0ABV2JI83</accession>
<dbReference type="RefSeq" id="WP_354279419.1">
    <property type="nucleotide sequence ID" value="NZ_JBEPMK010000001.1"/>
</dbReference>
<gene>
    <name evidence="1" type="ORF">ABID27_000024</name>
</gene>
<evidence type="ECO:0000313" key="2">
    <source>
        <dbReference type="Proteomes" id="UP001549055"/>
    </source>
</evidence>
<dbReference type="Proteomes" id="UP001549055">
    <property type="component" value="Unassembled WGS sequence"/>
</dbReference>
<evidence type="ECO:0000313" key="1">
    <source>
        <dbReference type="EMBL" id="MET3643407.1"/>
    </source>
</evidence>
<sequence length="415" mass="43131">MEKRLYLLAAVVLLLTGATMASISYLEEHEVALVPKSVSKKEDNRQKILVKNDESSSNSEAVTVDGKNIQITAGGEFYISGKGKGVTIQVGDQVTEDVTLVLDSLEIASISMKSKGTNIIHLAKGSKNTLSEAETGISATNVTITGAGSLTMTAISKYGIFATEDLVVEDGKIAIESQGSGLATLHDKDPEQANLTINGGEMNLSTNSDKGNAGLVAGNQLIINHGNLSVTNSYEGYVGKHVTINGGVSKIVSADDGIVSKDPFYEEGAVSDVDIVMNGGEVSILAAGDALDSNGSLTVNGGQFALETSSQFEGSLDVEGQSQLAGGTLWGLGSLIGAEVFHLASQPFLADEFYVAKGDRLEVRDAAGNVVGTYTSNVGASHILFSSADLKLGEMYTVTTSAGQSVQLTAMTQAY</sequence>
<name>A0ABV2JI83_9STRE</name>
<evidence type="ECO:0008006" key="3">
    <source>
        <dbReference type="Google" id="ProtNLM"/>
    </source>
</evidence>